<gene>
    <name evidence="2" type="ORF">Pla22_08530</name>
</gene>
<dbReference type="RefSeq" id="WP_146513479.1">
    <property type="nucleotide sequence ID" value="NZ_SJPI01000001.1"/>
</dbReference>
<dbReference type="EMBL" id="SJPI01000001">
    <property type="protein sequence ID" value="TWT53225.1"/>
    <property type="molecule type" value="Genomic_DNA"/>
</dbReference>
<dbReference type="AlphaFoldDB" id="A0A5C5WSV0"/>
<proteinExistence type="predicted"/>
<organism evidence="2 3">
    <name type="scientific">Rubripirellula amarantea</name>
    <dbReference type="NCBI Taxonomy" id="2527999"/>
    <lineage>
        <taxon>Bacteria</taxon>
        <taxon>Pseudomonadati</taxon>
        <taxon>Planctomycetota</taxon>
        <taxon>Planctomycetia</taxon>
        <taxon>Pirellulales</taxon>
        <taxon>Pirellulaceae</taxon>
        <taxon>Rubripirellula</taxon>
    </lineage>
</organism>
<evidence type="ECO:0000313" key="3">
    <source>
        <dbReference type="Proteomes" id="UP000316598"/>
    </source>
</evidence>
<accession>A0A5C5WSV0</accession>
<reference evidence="2 3" key="1">
    <citation type="submission" date="2019-02" db="EMBL/GenBank/DDBJ databases">
        <title>Deep-cultivation of Planctomycetes and their phenomic and genomic characterization uncovers novel biology.</title>
        <authorList>
            <person name="Wiegand S."/>
            <person name="Jogler M."/>
            <person name="Boedeker C."/>
            <person name="Pinto D."/>
            <person name="Vollmers J."/>
            <person name="Rivas-Marin E."/>
            <person name="Kohn T."/>
            <person name="Peeters S.H."/>
            <person name="Heuer A."/>
            <person name="Rast P."/>
            <person name="Oberbeckmann S."/>
            <person name="Bunk B."/>
            <person name="Jeske O."/>
            <person name="Meyerdierks A."/>
            <person name="Storesund J.E."/>
            <person name="Kallscheuer N."/>
            <person name="Luecker S."/>
            <person name="Lage O.M."/>
            <person name="Pohl T."/>
            <person name="Merkel B.J."/>
            <person name="Hornburger P."/>
            <person name="Mueller R.-W."/>
            <person name="Bruemmer F."/>
            <person name="Labrenz M."/>
            <person name="Spormann A.M."/>
            <person name="Op Den Camp H."/>
            <person name="Overmann J."/>
            <person name="Amann R."/>
            <person name="Jetten M.S.M."/>
            <person name="Mascher T."/>
            <person name="Medema M.H."/>
            <person name="Devos D.P."/>
            <person name="Kaster A.-K."/>
            <person name="Ovreas L."/>
            <person name="Rohde M."/>
            <person name="Galperin M.Y."/>
            <person name="Jogler C."/>
        </authorList>
    </citation>
    <scope>NUCLEOTIDE SEQUENCE [LARGE SCALE GENOMIC DNA]</scope>
    <source>
        <strain evidence="2 3">Pla22</strain>
    </source>
</reference>
<sequence>MHRIRLRYPWTKELRSERAADQPLGDPRNPDDSPAPLDSHSKVNSQAVVGPQMVHVPEPDSQSLGEFVYTRKFNRPTGLDDATRIFLSIAGWQGKLLVVAVNQSPLKVESSAMGDRLRIPLETSLQAHNELRIVLAPDGSKPARLSGEVQLEIEDGLR</sequence>
<protein>
    <submittedName>
        <fullName evidence="2">Uncharacterized protein</fullName>
    </submittedName>
</protein>
<dbReference type="Proteomes" id="UP000316598">
    <property type="component" value="Unassembled WGS sequence"/>
</dbReference>
<keyword evidence="3" id="KW-1185">Reference proteome</keyword>
<evidence type="ECO:0000313" key="2">
    <source>
        <dbReference type="EMBL" id="TWT53225.1"/>
    </source>
</evidence>
<dbReference type="OrthoDB" id="285989at2"/>
<name>A0A5C5WSV0_9BACT</name>
<comment type="caution">
    <text evidence="2">The sequence shown here is derived from an EMBL/GenBank/DDBJ whole genome shotgun (WGS) entry which is preliminary data.</text>
</comment>
<evidence type="ECO:0000256" key="1">
    <source>
        <dbReference type="SAM" id="MobiDB-lite"/>
    </source>
</evidence>
<feature type="region of interest" description="Disordered" evidence="1">
    <location>
        <begin position="15"/>
        <end position="41"/>
    </location>
</feature>